<dbReference type="InterPro" id="IPR044799">
    <property type="entry name" value="SOG1-like"/>
</dbReference>
<evidence type="ECO:0000313" key="9">
    <source>
        <dbReference type="EnsemblPlants" id="KEH22118"/>
    </source>
</evidence>
<dbReference type="STRING" id="3880.A0A072TZ22"/>
<evidence type="ECO:0000259" key="6">
    <source>
        <dbReference type="PROSITE" id="PS51005"/>
    </source>
</evidence>
<dbReference type="PANTHER" id="PTHR31079">
    <property type="entry name" value="NAC DOMAIN-CONTAINING PROTEIN 73"/>
    <property type="match status" value="1"/>
</dbReference>
<evidence type="ECO:0000256" key="4">
    <source>
        <dbReference type="ARBA" id="ARBA00023242"/>
    </source>
</evidence>
<evidence type="ECO:0000256" key="3">
    <source>
        <dbReference type="ARBA" id="ARBA00023163"/>
    </source>
</evidence>
<proteinExistence type="predicted"/>
<evidence type="ECO:0000256" key="1">
    <source>
        <dbReference type="ARBA" id="ARBA00023015"/>
    </source>
</evidence>
<dbReference type="EMBL" id="PSQE01000007">
    <property type="protein sequence ID" value="RHN45138.1"/>
    <property type="molecule type" value="Genomic_DNA"/>
</dbReference>
<dbReference type="Proteomes" id="UP000265566">
    <property type="component" value="Chromosome 7"/>
</dbReference>
<dbReference type="Proteomes" id="UP000002051">
    <property type="component" value="Unassembled WGS sequence"/>
</dbReference>
<reference evidence="7 10" key="1">
    <citation type="journal article" date="2011" name="Nature">
        <title>The Medicago genome provides insight into the evolution of rhizobial symbioses.</title>
        <authorList>
            <person name="Young N.D."/>
            <person name="Debelle F."/>
            <person name="Oldroyd G.E."/>
            <person name="Geurts R."/>
            <person name="Cannon S.B."/>
            <person name="Udvardi M.K."/>
            <person name="Benedito V.A."/>
            <person name="Mayer K.F."/>
            <person name="Gouzy J."/>
            <person name="Schoof H."/>
            <person name="Van de Peer Y."/>
            <person name="Proost S."/>
            <person name="Cook D.R."/>
            <person name="Meyers B.C."/>
            <person name="Spannagl M."/>
            <person name="Cheung F."/>
            <person name="De Mita S."/>
            <person name="Krishnakumar V."/>
            <person name="Gundlach H."/>
            <person name="Zhou S."/>
            <person name="Mudge J."/>
            <person name="Bharti A.K."/>
            <person name="Murray J.D."/>
            <person name="Naoumkina M.A."/>
            <person name="Rosen B."/>
            <person name="Silverstein K.A."/>
            <person name="Tang H."/>
            <person name="Rombauts S."/>
            <person name="Zhao P.X."/>
            <person name="Zhou P."/>
            <person name="Barbe V."/>
            <person name="Bardou P."/>
            <person name="Bechner M."/>
            <person name="Bellec A."/>
            <person name="Berger A."/>
            <person name="Berges H."/>
            <person name="Bidwell S."/>
            <person name="Bisseling T."/>
            <person name="Choisne N."/>
            <person name="Couloux A."/>
            <person name="Denny R."/>
            <person name="Deshpande S."/>
            <person name="Dai X."/>
            <person name="Doyle J.J."/>
            <person name="Dudez A.M."/>
            <person name="Farmer A.D."/>
            <person name="Fouteau S."/>
            <person name="Franken C."/>
            <person name="Gibelin C."/>
            <person name="Gish J."/>
            <person name="Goldstein S."/>
            <person name="Gonzalez A.J."/>
            <person name="Green P.J."/>
            <person name="Hallab A."/>
            <person name="Hartog M."/>
            <person name="Hua A."/>
            <person name="Humphray S.J."/>
            <person name="Jeong D.H."/>
            <person name="Jing Y."/>
            <person name="Jocker A."/>
            <person name="Kenton S.M."/>
            <person name="Kim D.J."/>
            <person name="Klee K."/>
            <person name="Lai H."/>
            <person name="Lang C."/>
            <person name="Lin S."/>
            <person name="Macmil S.L."/>
            <person name="Magdelenat G."/>
            <person name="Matthews L."/>
            <person name="McCorrison J."/>
            <person name="Monaghan E.L."/>
            <person name="Mun J.H."/>
            <person name="Najar F.Z."/>
            <person name="Nicholson C."/>
            <person name="Noirot C."/>
            <person name="O'Bleness M."/>
            <person name="Paule C.R."/>
            <person name="Poulain J."/>
            <person name="Prion F."/>
            <person name="Qin B."/>
            <person name="Qu C."/>
            <person name="Retzel E.F."/>
            <person name="Riddle C."/>
            <person name="Sallet E."/>
            <person name="Samain S."/>
            <person name="Samson N."/>
            <person name="Sanders I."/>
            <person name="Saurat O."/>
            <person name="Scarpelli C."/>
            <person name="Schiex T."/>
            <person name="Segurens B."/>
            <person name="Severin A.J."/>
            <person name="Sherrier D.J."/>
            <person name="Shi R."/>
            <person name="Sims S."/>
            <person name="Singer S.R."/>
            <person name="Sinharoy S."/>
            <person name="Sterck L."/>
            <person name="Viollet A."/>
            <person name="Wang B.B."/>
            <person name="Wang K."/>
            <person name="Wang M."/>
            <person name="Wang X."/>
            <person name="Warfsmann J."/>
            <person name="Weissenbach J."/>
            <person name="White D.D."/>
            <person name="White J.D."/>
            <person name="Wiley G.B."/>
            <person name="Wincker P."/>
            <person name="Xing Y."/>
            <person name="Yang L."/>
            <person name="Yao Z."/>
            <person name="Ying F."/>
            <person name="Zhai J."/>
            <person name="Zhou L."/>
            <person name="Zuber A."/>
            <person name="Denarie J."/>
            <person name="Dixon R.A."/>
            <person name="May G.D."/>
            <person name="Schwartz D.C."/>
            <person name="Rogers J."/>
            <person name="Quetier F."/>
            <person name="Town C.D."/>
            <person name="Roe B.A."/>
        </authorList>
    </citation>
    <scope>NUCLEOTIDE SEQUENCE [LARGE SCALE GENOMIC DNA]</scope>
    <source>
        <strain evidence="7">A17</strain>
        <strain evidence="9 10">cv. Jemalong A17</strain>
    </source>
</reference>
<evidence type="ECO:0000313" key="7">
    <source>
        <dbReference type="EMBL" id="KEH22118.1"/>
    </source>
</evidence>
<dbReference type="EnsemblPlants" id="KEH22118">
    <property type="protein sequence ID" value="KEH22118"/>
    <property type="gene ID" value="MTR_7g033320"/>
</dbReference>
<organism evidence="7 10">
    <name type="scientific">Medicago truncatula</name>
    <name type="common">Barrel medic</name>
    <name type="synonym">Medicago tribuloides</name>
    <dbReference type="NCBI Taxonomy" id="3880"/>
    <lineage>
        <taxon>Eukaryota</taxon>
        <taxon>Viridiplantae</taxon>
        <taxon>Streptophyta</taxon>
        <taxon>Embryophyta</taxon>
        <taxon>Tracheophyta</taxon>
        <taxon>Spermatophyta</taxon>
        <taxon>Magnoliopsida</taxon>
        <taxon>eudicotyledons</taxon>
        <taxon>Gunneridae</taxon>
        <taxon>Pentapetalae</taxon>
        <taxon>rosids</taxon>
        <taxon>fabids</taxon>
        <taxon>Fabales</taxon>
        <taxon>Fabaceae</taxon>
        <taxon>Papilionoideae</taxon>
        <taxon>50 kb inversion clade</taxon>
        <taxon>NPAAA clade</taxon>
        <taxon>Hologalegina</taxon>
        <taxon>IRL clade</taxon>
        <taxon>Trifolieae</taxon>
        <taxon>Medicago</taxon>
    </lineage>
</organism>
<evidence type="ECO:0000313" key="10">
    <source>
        <dbReference type="Proteomes" id="UP000002051"/>
    </source>
</evidence>
<dbReference type="FunFam" id="2.170.150.80:FF:000009">
    <property type="entry name" value="NAC domain-containing protein 8"/>
    <property type="match status" value="1"/>
</dbReference>
<dbReference type="InterPro" id="IPR003441">
    <property type="entry name" value="NAC-dom"/>
</dbReference>
<dbReference type="GO" id="GO:0005634">
    <property type="term" value="C:nucleus"/>
    <property type="evidence" value="ECO:0000318"/>
    <property type="project" value="GO_Central"/>
</dbReference>
<dbReference type="PROSITE" id="PS51005">
    <property type="entry name" value="NAC"/>
    <property type="match status" value="1"/>
</dbReference>
<dbReference type="GO" id="GO:0006355">
    <property type="term" value="P:regulation of DNA-templated transcription"/>
    <property type="evidence" value="ECO:0000318"/>
    <property type="project" value="GO_Central"/>
</dbReference>
<dbReference type="SUPFAM" id="SSF101941">
    <property type="entry name" value="NAC domain"/>
    <property type="match status" value="1"/>
</dbReference>
<sequence length="501" mass="56140">MAREWLINIRGFAKKLRSTSLSSADQIKDCGACRECPNCHSRIDNSDVSSEWPGFPLGIKFDPSDVEILEHLAAKCGAGNIKPHMFIEEFIPTLEGEQGICYTHPENLPGAKKDGSSVHFFHRTMNAYSSGQRKRRKIHHRGSTEDHVRWHKTGKTKAIIEHGEHKGFKKIMVLYIRSEKESKSYKSDWKMHQYHLGTDEDEKNGEYVVSKIFYKQNEKNEEKPMAEEPDSITSRTSPRTPKPNPPNPPRTGKCVDNGNIDETSLMPFAEDAKFIPVESNAMQSDIQDQENTYNFPWLAGESQAALQFDIQDHDNFAWLAGESQAALQSDIQDHDNSAWLAGESQAALQSDIQNHDNSVWLAGESQAVLQSDIQNHDNSAWLAGESQAALQTDIQNRDNTNNSAWLAGESQAMENSEYAGLDDLLLCDEIFDSSTLFTDSQLDSINDLTHYENRMTGNYNVSSETSTAVLDTLELDTPPDFDLSNLTFGSQESILGMTGLL</sequence>
<feature type="domain" description="NAC" evidence="6">
    <location>
        <begin position="55"/>
        <end position="215"/>
    </location>
</feature>
<gene>
    <name evidence="9" type="primary">25497909</name>
    <name evidence="7" type="ordered locus">MTR_7g033320</name>
    <name evidence="8" type="ORF">MtrunA17_Chr7g0227071</name>
</gene>
<evidence type="ECO:0000256" key="2">
    <source>
        <dbReference type="ARBA" id="ARBA00023125"/>
    </source>
</evidence>
<dbReference type="HOGENOM" id="CLU_025101_0_0_1"/>
<accession>A0A072TZ22</accession>
<evidence type="ECO:0000313" key="8">
    <source>
        <dbReference type="EMBL" id="RHN45138.1"/>
    </source>
</evidence>
<dbReference type="Pfam" id="PF02365">
    <property type="entry name" value="NAM"/>
    <property type="match status" value="1"/>
</dbReference>
<feature type="region of interest" description="Disordered" evidence="5">
    <location>
        <begin position="218"/>
        <end position="261"/>
    </location>
</feature>
<dbReference type="KEGG" id="mtr:25497909"/>
<dbReference type="AlphaFoldDB" id="A0A072TZ22"/>
<keyword evidence="3" id="KW-0804">Transcription</keyword>
<dbReference type="GO" id="GO:0000976">
    <property type="term" value="F:transcription cis-regulatory region binding"/>
    <property type="evidence" value="ECO:0000318"/>
    <property type="project" value="GO_Central"/>
</dbReference>
<keyword evidence="10" id="KW-1185">Reference proteome</keyword>
<reference evidence="8" key="4">
    <citation type="journal article" date="2018" name="Nat. Plants">
        <title>Whole-genome landscape of Medicago truncatula symbiotic genes.</title>
        <authorList>
            <person name="Pecrix Y."/>
            <person name="Gamas P."/>
            <person name="Carrere S."/>
        </authorList>
    </citation>
    <scope>NUCLEOTIDE SEQUENCE</scope>
    <source>
        <tissue evidence="8">Leaves</tissue>
    </source>
</reference>
<dbReference type="PANTHER" id="PTHR31079:SF2">
    <property type="entry name" value="NAC DOMAIN CONTAINING PROTEIN 44-RELATED"/>
    <property type="match status" value="1"/>
</dbReference>
<dbReference type="GO" id="GO:0003700">
    <property type="term" value="F:DNA-binding transcription factor activity"/>
    <property type="evidence" value="ECO:0007669"/>
    <property type="project" value="InterPro"/>
</dbReference>
<dbReference type="Gramene" id="rna39352">
    <property type="protein sequence ID" value="RHN45138.1"/>
    <property type="gene ID" value="gene39352"/>
</dbReference>
<keyword evidence="1" id="KW-0805">Transcription regulation</keyword>
<name>A0A072TZ22_MEDTR</name>
<keyword evidence="2" id="KW-0238">DNA-binding</keyword>
<feature type="compositionally biased region" description="Pro residues" evidence="5">
    <location>
        <begin position="240"/>
        <end position="249"/>
    </location>
</feature>
<dbReference type="Gene3D" id="2.170.150.80">
    <property type="entry name" value="NAC domain"/>
    <property type="match status" value="1"/>
</dbReference>
<dbReference type="EMBL" id="CM001223">
    <property type="protein sequence ID" value="KEH22118.1"/>
    <property type="molecule type" value="Genomic_DNA"/>
</dbReference>
<dbReference type="InterPro" id="IPR036093">
    <property type="entry name" value="NAC_dom_sf"/>
</dbReference>
<evidence type="ECO:0000256" key="5">
    <source>
        <dbReference type="SAM" id="MobiDB-lite"/>
    </source>
</evidence>
<dbReference type="OrthoDB" id="643388at2759"/>
<reference evidence="7 10" key="2">
    <citation type="journal article" date="2014" name="BMC Genomics">
        <title>An improved genome release (version Mt4.0) for the model legume Medicago truncatula.</title>
        <authorList>
            <person name="Tang H."/>
            <person name="Krishnakumar V."/>
            <person name="Bidwell S."/>
            <person name="Rosen B."/>
            <person name="Chan A."/>
            <person name="Zhou S."/>
            <person name="Gentzbittel L."/>
            <person name="Childs K.L."/>
            <person name="Yandell M."/>
            <person name="Gundlach H."/>
            <person name="Mayer K.F."/>
            <person name="Schwartz D.C."/>
            <person name="Town C.D."/>
        </authorList>
    </citation>
    <scope>GENOME REANNOTATION</scope>
    <source>
        <strain evidence="7">A17</strain>
        <strain evidence="9 10">cv. Jemalong A17</strain>
    </source>
</reference>
<protein>
    <submittedName>
        <fullName evidence="7">NAC transcription factor-like protein</fullName>
    </submittedName>
    <submittedName>
        <fullName evidence="8">Putative transcription factor NAM family</fullName>
    </submittedName>
</protein>
<keyword evidence="4" id="KW-0539">Nucleus</keyword>
<reference evidence="9" key="3">
    <citation type="submission" date="2015-04" db="UniProtKB">
        <authorList>
            <consortium name="EnsemblPlants"/>
        </authorList>
    </citation>
    <scope>IDENTIFICATION</scope>
    <source>
        <strain evidence="9">cv. Jemalong A17</strain>
    </source>
</reference>